<comment type="function">
    <text evidence="8">Ferredoxins are iron-sulfur proteins that transfer electrons in a wide variety of metabolic reactions.</text>
</comment>
<dbReference type="Proteomes" id="UP001321498">
    <property type="component" value="Chromosome"/>
</dbReference>
<evidence type="ECO:0000256" key="8">
    <source>
        <dbReference type="RuleBase" id="RU368020"/>
    </source>
</evidence>
<evidence type="ECO:0000256" key="5">
    <source>
        <dbReference type="ARBA" id="ARBA00023004"/>
    </source>
</evidence>
<evidence type="ECO:0000313" key="10">
    <source>
        <dbReference type="Proteomes" id="UP001321498"/>
    </source>
</evidence>
<gene>
    <name evidence="9" type="ORF">GCM10025866_11110</name>
</gene>
<evidence type="ECO:0000256" key="4">
    <source>
        <dbReference type="ARBA" id="ARBA00022982"/>
    </source>
</evidence>
<dbReference type="EMBL" id="AP027731">
    <property type="protein sequence ID" value="BDZ45202.1"/>
    <property type="molecule type" value="Genomic_DNA"/>
</dbReference>
<evidence type="ECO:0000256" key="7">
    <source>
        <dbReference type="ARBA" id="ARBA00023291"/>
    </source>
</evidence>
<dbReference type="SUPFAM" id="SSF54862">
    <property type="entry name" value="4Fe-4S ferredoxins"/>
    <property type="match status" value="1"/>
</dbReference>
<keyword evidence="4 8" id="KW-0249">Electron transport</keyword>
<evidence type="ECO:0000256" key="2">
    <source>
        <dbReference type="ARBA" id="ARBA00022448"/>
    </source>
</evidence>
<dbReference type="InterPro" id="IPR051269">
    <property type="entry name" value="Fe-S_cluster_ET"/>
</dbReference>
<keyword evidence="2 8" id="KW-0813">Transport</keyword>
<name>A0ABN6XJV1_9MICO</name>
<organism evidence="9 10">
    <name type="scientific">Naasia aerilata</name>
    <dbReference type="NCBI Taxonomy" id="1162966"/>
    <lineage>
        <taxon>Bacteria</taxon>
        <taxon>Bacillati</taxon>
        <taxon>Actinomycetota</taxon>
        <taxon>Actinomycetes</taxon>
        <taxon>Micrococcales</taxon>
        <taxon>Microbacteriaceae</taxon>
        <taxon>Naasia</taxon>
    </lineage>
</organism>
<sequence length="62" mass="6817">MVKIEVDRTQCQNFGECVLAAPNVFSLNAKDEMEYVPVADDSELDNVEAAVDVCPMQAIALR</sequence>
<evidence type="ECO:0000256" key="1">
    <source>
        <dbReference type="ARBA" id="ARBA00001927"/>
    </source>
</evidence>
<dbReference type="PANTHER" id="PTHR36923:SF3">
    <property type="entry name" value="FERREDOXIN"/>
    <property type="match status" value="1"/>
</dbReference>
<keyword evidence="5 8" id="KW-0408">Iron</keyword>
<reference evidence="10" key="1">
    <citation type="journal article" date="2019" name="Int. J. Syst. Evol. Microbiol.">
        <title>The Global Catalogue of Microorganisms (GCM) 10K type strain sequencing project: providing services to taxonomists for standard genome sequencing and annotation.</title>
        <authorList>
            <consortium name="The Broad Institute Genomics Platform"/>
            <consortium name="The Broad Institute Genome Sequencing Center for Infectious Disease"/>
            <person name="Wu L."/>
            <person name="Ma J."/>
        </authorList>
    </citation>
    <scope>NUCLEOTIDE SEQUENCE [LARGE SCALE GENOMIC DNA]</scope>
    <source>
        <strain evidence="10">NBRC 108725</strain>
    </source>
</reference>
<keyword evidence="7" id="KW-0003">3Fe-4S</keyword>
<keyword evidence="3 8" id="KW-0479">Metal-binding</keyword>
<dbReference type="InterPro" id="IPR001080">
    <property type="entry name" value="3Fe4S_ferredoxin"/>
</dbReference>
<proteinExistence type="predicted"/>
<evidence type="ECO:0000313" key="9">
    <source>
        <dbReference type="EMBL" id="BDZ45202.1"/>
    </source>
</evidence>
<evidence type="ECO:0000256" key="3">
    <source>
        <dbReference type="ARBA" id="ARBA00022723"/>
    </source>
</evidence>
<dbReference type="PRINTS" id="PR00352">
    <property type="entry name" value="3FE4SFRDOXIN"/>
</dbReference>
<protein>
    <recommendedName>
        <fullName evidence="8">Ferredoxin</fullName>
    </recommendedName>
</protein>
<evidence type="ECO:0000256" key="6">
    <source>
        <dbReference type="ARBA" id="ARBA00023014"/>
    </source>
</evidence>
<dbReference type="PANTHER" id="PTHR36923">
    <property type="entry name" value="FERREDOXIN"/>
    <property type="match status" value="1"/>
</dbReference>
<keyword evidence="10" id="KW-1185">Reference proteome</keyword>
<accession>A0ABN6XJV1</accession>
<keyword evidence="6 8" id="KW-0411">Iron-sulfur</keyword>
<dbReference type="RefSeq" id="WP_286278592.1">
    <property type="nucleotide sequence ID" value="NZ_AP027731.1"/>
</dbReference>
<dbReference type="Pfam" id="PF13370">
    <property type="entry name" value="Fer4_13"/>
    <property type="match status" value="1"/>
</dbReference>
<comment type="cofactor">
    <cofactor evidence="1">
        <name>[3Fe-4S] cluster</name>
        <dbReference type="ChEBI" id="CHEBI:21137"/>
    </cofactor>
</comment>
<dbReference type="Gene3D" id="3.30.70.20">
    <property type="match status" value="1"/>
</dbReference>